<dbReference type="EMBL" id="CAACVJ010000695">
    <property type="protein sequence ID" value="VEP18704.1"/>
    <property type="molecule type" value="Genomic_DNA"/>
</dbReference>
<dbReference type="RefSeq" id="WP_222427055.1">
    <property type="nucleotide sequence ID" value="NZ_LR213845.1"/>
</dbReference>
<evidence type="ECO:0000313" key="3">
    <source>
        <dbReference type="Proteomes" id="UP000320055"/>
    </source>
</evidence>
<evidence type="ECO:0000259" key="1">
    <source>
        <dbReference type="Pfam" id="PF12770"/>
    </source>
</evidence>
<keyword evidence="3" id="KW-1185">Reference proteome</keyword>
<gene>
    <name evidence="2" type="ORF">H1P_870007</name>
</gene>
<sequence>MMRDRLGVILSQPGQPLQYQQTTLTDVQEIDRTFEDLYANLSPFLVPADPLQPNQTFYNWLIRPFETQLQQQQTNTLVFILDGVMRGIPVASLHDGEQYLIEKYNLALTPGLQLLTSRSLTSATLQTVTGGLTESRQGFDPLPHVETEVTEIATLVPSEILLDEKFTRDRIYSTSCH</sequence>
<organism evidence="2 3">
    <name type="scientific">Hyella patelloides LEGE 07179</name>
    <dbReference type="NCBI Taxonomy" id="945734"/>
    <lineage>
        <taxon>Bacteria</taxon>
        <taxon>Bacillati</taxon>
        <taxon>Cyanobacteriota</taxon>
        <taxon>Cyanophyceae</taxon>
        <taxon>Pleurocapsales</taxon>
        <taxon>Hyellaceae</taxon>
        <taxon>Hyella</taxon>
    </lineage>
</organism>
<proteinExistence type="predicted"/>
<dbReference type="InterPro" id="IPR024983">
    <property type="entry name" value="CHAT_dom"/>
</dbReference>
<evidence type="ECO:0000313" key="2">
    <source>
        <dbReference type="EMBL" id="VEP18704.1"/>
    </source>
</evidence>
<accession>A0A563W4U6</accession>
<dbReference type="Proteomes" id="UP000320055">
    <property type="component" value="Unassembled WGS sequence"/>
</dbReference>
<feature type="domain" description="CHAT" evidence="1">
    <location>
        <begin position="54"/>
        <end position="173"/>
    </location>
</feature>
<protein>
    <recommendedName>
        <fullName evidence="1">CHAT domain-containing protein</fullName>
    </recommendedName>
</protein>
<dbReference type="Pfam" id="PF12770">
    <property type="entry name" value="CHAT"/>
    <property type="match status" value="1"/>
</dbReference>
<dbReference type="AlphaFoldDB" id="A0A563W4U6"/>
<name>A0A563W4U6_9CYAN</name>
<reference evidence="2 3" key="1">
    <citation type="submission" date="2019-01" db="EMBL/GenBank/DDBJ databases">
        <authorList>
            <person name="Brito A."/>
        </authorList>
    </citation>
    <scope>NUCLEOTIDE SEQUENCE [LARGE SCALE GENOMIC DNA]</scope>
    <source>
        <strain evidence="2">1</strain>
    </source>
</reference>